<dbReference type="AlphaFoldDB" id="X0T8G5"/>
<protein>
    <submittedName>
        <fullName evidence="1">Uncharacterized protein</fullName>
    </submittedName>
</protein>
<proteinExistence type="predicted"/>
<comment type="caution">
    <text evidence="1">The sequence shown here is derived from an EMBL/GenBank/DDBJ whole genome shotgun (WGS) entry which is preliminary data.</text>
</comment>
<feature type="non-terminal residue" evidence="1">
    <location>
        <position position="113"/>
    </location>
</feature>
<dbReference type="EMBL" id="BARS01004806">
    <property type="protein sequence ID" value="GAF83621.1"/>
    <property type="molecule type" value="Genomic_DNA"/>
</dbReference>
<reference evidence="1" key="1">
    <citation type="journal article" date="2014" name="Front. Microbiol.">
        <title>High frequency of phylogenetically diverse reductive dehalogenase-homologous genes in deep subseafloor sedimentary metagenomes.</title>
        <authorList>
            <person name="Kawai M."/>
            <person name="Futagami T."/>
            <person name="Toyoda A."/>
            <person name="Takaki Y."/>
            <person name="Nishi S."/>
            <person name="Hori S."/>
            <person name="Arai W."/>
            <person name="Tsubouchi T."/>
            <person name="Morono Y."/>
            <person name="Uchiyama I."/>
            <person name="Ito T."/>
            <person name="Fujiyama A."/>
            <person name="Inagaki F."/>
            <person name="Takami H."/>
        </authorList>
    </citation>
    <scope>NUCLEOTIDE SEQUENCE</scope>
    <source>
        <strain evidence="1">Expedition CK06-06</strain>
    </source>
</reference>
<gene>
    <name evidence="1" type="ORF">S01H1_09401</name>
</gene>
<name>X0T8G5_9ZZZZ</name>
<organism evidence="1">
    <name type="scientific">marine sediment metagenome</name>
    <dbReference type="NCBI Taxonomy" id="412755"/>
    <lineage>
        <taxon>unclassified sequences</taxon>
        <taxon>metagenomes</taxon>
        <taxon>ecological metagenomes</taxon>
    </lineage>
</organism>
<evidence type="ECO:0000313" key="1">
    <source>
        <dbReference type="EMBL" id="GAF83621.1"/>
    </source>
</evidence>
<sequence>MPAWLAPLAISTGINFLGKAFGKQGYERGLTGEGSDWLKNLLGRWDEGIPSSLSSKVSAPFIRAGKGIKQRYARQPASSGLQGAQETRLAAAEGSALAEATSSWKMNLARMIS</sequence>
<accession>X0T8G5</accession>